<keyword evidence="1" id="KW-1133">Transmembrane helix</keyword>
<accession>A0A0Y9PXI7</accession>
<evidence type="ECO:0000256" key="1">
    <source>
        <dbReference type="SAM" id="Phobius"/>
    </source>
</evidence>
<dbReference type="Proteomes" id="UP000069549">
    <property type="component" value="Unassembled WGS sequence"/>
</dbReference>
<reference evidence="2 3" key="1">
    <citation type="submission" date="2016-02" db="EMBL/GenBank/DDBJ databases">
        <authorList>
            <consortium name="Pathogen Informatics"/>
        </authorList>
    </citation>
    <scope>NUCLEOTIDE SEQUENCE [LARGE SCALE GENOMIC DNA]</scope>
    <source>
        <strain evidence="2 3">K173</strain>
    </source>
</reference>
<keyword evidence="1" id="KW-0812">Transmembrane</keyword>
<organism evidence="2 3">
    <name type="scientific">Plasmodium berghei</name>
    <dbReference type="NCBI Taxonomy" id="5821"/>
    <lineage>
        <taxon>Eukaryota</taxon>
        <taxon>Sar</taxon>
        <taxon>Alveolata</taxon>
        <taxon>Apicomplexa</taxon>
        <taxon>Aconoidasida</taxon>
        <taxon>Haemosporida</taxon>
        <taxon>Plasmodiidae</taxon>
        <taxon>Plasmodium</taxon>
        <taxon>Plasmodium (Vinckeia)</taxon>
    </lineage>
</organism>
<evidence type="ECO:0000313" key="3">
    <source>
        <dbReference type="Proteomes" id="UP000069549"/>
    </source>
</evidence>
<dbReference type="EMBL" id="FFUQ01000453">
    <property type="protein sequence ID" value="CXH19354.1"/>
    <property type="molecule type" value="Genomic_DNA"/>
</dbReference>
<sequence length="189" mass="21853">MSKFYDAFKLICNMYGNIETNKHENLPGNAVSFVKKYTELNNHYITEDTAYSQIMSALSTDYNNLRNKCSNIPSLLEKKIEQTTVIRSENNFEQTSAQTSEVTSSSSLIGNKLFTVLSVFGAIAFFLGISYKVNNKELKIYFHYIYASINKNIIHFLTFYIAFVIWISETSSKTIFKRKNKKYKEENES</sequence>
<gene>
    <name evidence="2" type="ORF">PBK173_000531700</name>
</gene>
<dbReference type="AlphaFoldDB" id="A0A0Y9PXI7"/>
<feature type="transmembrane region" description="Helical" evidence="1">
    <location>
        <begin position="153"/>
        <end position="172"/>
    </location>
</feature>
<keyword evidence="1" id="KW-0472">Membrane</keyword>
<name>A0A0Y9PXI7_PLABE</name>
<dbReference type="Pfam" id="PF06022">
    <property type="entry name" value="Cir_Bir_Yir"/>
    <property type="match status" value="1"/>
</dbReference>
<feature type="non-terminal residue" evidence="2">
    <location>
        <position position="189"/>
    </location>
</feature>
<feature type="transmembrane region" description="Helical" evidence="1">
    <location>
        <begin position="113"/>
        <end position="133"/>
    </location>
</feature>
<dbReference type="InterPro" id="IPR006477">
    <property type="entry name" value="Yir_bir_cir"/>
</dbReference>
<proteinExistence type="predicted"/>
<protein>
    <submittedName>
        <fullName evidence="2">Plasmodium variant antigen protein Cir/Yir/Bir, putative</fullName>
    </submittedName>
</protein>
<evidence type="ECO:0000313" key="2">
    <source>
        <dbReference type="EMBL" id="CXH19354.1"/>
    </source>
</evidence>